<protein>
    <submittedName>
        <fullName evidence="1">Uncharacterized protein</fullName>
    </submittedName>
</protein>
<dbReference type="PATRIC" id="fig|246787.4.peg.2118"/>
<dbReference type="Proteomes" id="UP000061809">
    <property type="component" value="Chromosome"/>
</dbReference>
<accession>A0A0P0GAN1</accession>
<dbReference type="EMBL" id="CP012801">
    <property type="protein sequence ID" value="ALJ59300.1"/>
    <property type="molecule type" value="Genomic_DNA"/>
</dbReference>
<proteinExistence type="predicted"/>
<organism evidence="1 2">
    <name type="scientific">Bacteroides cellulosilyticus</name>
    <dbReference type="NCBI Taxonomy" id="246787"/>
    <lineage>
        <taxon>Bacteria</taxon>
        <taxon>Pseudomonadati</taxon>
        <taxon>Bacteroidota</taxon>
        <taxon>Bacteroidia</taxon>
        <taxon>Bacteroidales</taxon>
        <taxon>Bacteroidaceae</taxon>
        <taxon>Bacteroides</taxon>
    </lineage>
</organism>
<evidence type="ECO:0000313" key="2">
    <source>
        <dbReference type="Proteomes" id="UP000061809"/>
    </source>
</evidence>
<sequence length="291" mass="32607">MGIINQGILGGFSGKVGPIVGFRWKSNYYIRARAAKVSNPRTPKQQEQRGKFATAFSFLKTIKPFIRIGYKEFTQDKSAFNAAMSYTLKRAVTGSGKEIRIDFDRALVSMGTLMPIFKGTATQNGNKMYFNWQDNSGMGNAEDTDIAMLLVYNKDKETAVYDTKTALRSSQHAELQLPSDWQDDELIAYLSFCSADGNTIANSIRLSVSVIDTPENEIEILTEPIPKNYKNPTSIKKKGTQIQIKQNSSYAPPKDIRTWKFKPPQWTDISPQAPLPLIPCTQRANILSTRS</sequence>
<reference evidence="1 2" key="1">
    <citation type="journal article" date="2015" name="Science">
        <title>Genetic determinants of in vivo fitness and diet responsiveness in multiple human gut Bacteroides.</title>
        <authorList>
            <person name="Wu M."/>
            <person name="McNulty N.P."/>
            <person name="Rodionov D.A."/>
            <person name="Khoroshkin M.S."/>
            <person name="Griffin N.W."/>
            <person name="Cheng J."/>
            <person name="Latreille P."/>
            <person name="Kerstetter R.A."/>
            <person name="Terrapon N."/>
            <person name="Henrissat B."/>
            <person name="Osterman A.L."/>
            <person name="Gordon J.I."/>
        </authorList>
    </citation>
    <scope>NUCLEOTIDE SEQUENCE [LARGE SCALE GENOMIC DNA]</scope>
    <source>
        <strain evidence="1 2">WH2</strain>
    </source>
</reference>
<name>A0A0P0GAN1_9BACE</name>
<dbReference type="KEGG" id="bcel:BcellWH2_02055"/>
<dbReference type="RefSeq" id="WP_029429025.1">
    <property type="nucleotide sequence ID" value="NZ_CP012801.1"/>
</dbReference>
<gene>
    <name evidence="1" type="ORF">BcellWH2_02055</name>
</gene>
<dbReference type="InterPro" id="IPR046233">
    <property type="entry name" value="DUF6266"/>
</dbReference>
<dbReference type="Pfam" id="PF19781">
    <property type="entry name" value="DUF6266"/>
    <property type="match status" value="1"/>
</dbReference>
<evidence type="ECO:0000313" key="1">
    <source>
        <dbReference type="EMBL" id="ALJ59300.1"/>
    </source>
</evidence>
<dbReference type="AlphaFoldDB" id="A0A0P0GAN1"/>